<gene>
    <name evidence="2" type="ORF">E0W69_003595</name>
</gene>
<proteinExistence type="predicted"/>
<sequence>MIFNKDFYKKLQNNIHSKSVRIVMMCLGVLLFSFSQFIHAQKVTATADRDKIVLGEQIVVTLKVENVGKTQSIAQWFEYGKTTHSEVVNKGKIDTINFDNTTTYIQKWNVTSFDSGHWTLPIQSIKIQDNGSVHEIPFSTDSLQLDVLTVDVSKMKDYHDIKDVIGVNYKDYTWVIIGLVAIVVVTLLFFLIRYIIRKRKQKKANQPKSVIKGAPIEWAQKEIQKLLEENPANMLFYTRLDNIIRTYLDEVKGWTTLHATTDEAMVKIKGTVPDAETVTTFFQTWRMMDFVKFAKYKPEESLKKSSADTALAFVKYFQEHSQNTIK</sequence>
<evidence type="ECO:0000256" key="1">
    <source>
        <dbReference type="SAM" id="Phobius"/>
    </source>
</evidence>
<dbReference type="AlphaFoldDB" id="A0A5P2FXX0"/>
<protein>
    <submittedName>
        <fullName evidence="2">Protein BatD</fullName>
    </submittedName>
</protein>
<dbReference type="EMBL" id="CP044016">
    <property type="protein sequence ID" value="QES87787.1"/>
    <property type="molecule type" value="Genomic_DNA"/>
</dbReference>
<name>A0A5P2FXX0_9BACT</name>
<organism evidence="2 3">
    <name type="scientific">Rhizosphaericola mali</name>
    <dbReference type="NCBI Taxonomy" id="2545455"/>
    <lineage>
        <taxon>Bacteria</taxon>
        <taxon>Pseudomonadati</taxon>
        <taxon>Bacteroidota</taxon>
        <taxon>Chitinophagia</taxon>
        <taxon>Chitinophagales</taxon>
        <taxon>Chitinophagaceae</taxon>
        <taxon>Rhizosphaericola</taxon>
    </lineage>
</organism>
<feature type="transmembrane region" description="Helical" evidence="1">
    <location>
        <begin position="172"/>
        <end position="196"/>
    </location>
</feature>
<keyword evidence="1" id="KW-1133">Transmembrane helix</keyword>
<dbReference type="Proteomes" id="UP000292424">
    <property type="component" value="Chromosome"/>
</dbReference>
<reference evidence="2 3" key="1">
    <citation type="submission" date="2019-09" db="EMBL/GenBank/DDBJ databases">
        <title>Complete genome sequence of Arachidicoccus sp. B3-10 isolated from apple orchard soil.</title>
        <authorList>
            <person name="Kim H.S."/>
            <person name="Han K.-I."/>
            <person name="Suh M.K."/>
            <person name="Lee K.C."/>
            <person name="Eom M.K."/>
            <person name="Kim J.-S."/>
            <person name="Kang S.W."/>
            <person name="Sin Y."/>
            <person name="Lee J.-S."/>
        </authorList>
    </citation>
    <scope>NUCLEOTIDE SEQUENCE [LARGE SCALE GENOMIC DNA]</scope>
    <source>
        <strain evidence="2 3">B3-10</strain>
    </source>
</reference>
<dbReference type="RefSeq" id="WP_131328674.1">
    <property type="nucleotide sequence ID" value="NZ_CP044016.1"/>
</dbReference>
<accession>A0A5P2FXX0</accession>
<evidence type="ECO:0000313" key="3">
    <source>
        <dbReference type="Proteomes" id="UP000292424"/>
    </source>
</evidence>
<dbReference type="KEGG" id="arac:E0W69_003595"/>
<keyword evidence="3" id="KW-1185">Reference proteome</keyword>
<dbReference type="OrthoDB" id="9807384at2"/>
<keyword evidence="1" id="KW-0472">Membrane</keyword>
<evidence type="ECO:0000313" key="2">
    <source>
        <dbReference type="EMBL" id="QES87787.1"/>
    </source>
</evidence>
<keyword evidence="1" id="KW-0812">Transmembrane</keyword>